<dbReference type="InterPro" id="IPR028082">
    <property type="entry name" value="Peripla_BP_I"/>
</dbReference>
<dbReference type="PANTHER" id="PTHR35271:SF1">
    <property type="entry name" value="ABC TRANSPORTER, SUBSTRATE-BINDING LIPOPROTEIN"/>
    <property type="match status" value="1"/>
</dbReference>
<reference evidence="3" key="1">
    <citation type="submission" date="2016-10" db="EMBL/GenBank/DDBJ databases">
        <authorList>
            <person name="Varghese N."/>
            <person name="Submissions S."/>
        </authorList>
    </citation>
    <scope>NUCLEOTIDE SEQUENCE [LARGE SCALE GENOMIC DNA]</scope>
    <source>
        <strain evidence="3">DSM 7165</strain>
    </source>
</reference>
<evidence type="ECO:0000313" key="2">
    <source>
        <dbReference type="EMBL" id="SEI45657.1"/>
    </source>
</evidence>
<dbReference type="PANTHER" id="PTHR35271">
    <property type="entry name" value="ABC TRANSPORTER, SUBSTRATE-BINDING LIPOPROTEIN-RELATED"/>
    <property type="match status" value="1"/>
</dbReference>
<keyword evidence="3" id="KW-1185">Reference proteome</keyword>
<dbReference type="InterPro" id="IPR007487">
    <property type="entry name" value="ABC_transpt-TYRBP-like"/>
</dbReference>
<dbReference type="Pfam" id="PF04392">
    <property type="entry name" value="ABC_sub_bind"/>
    <property type="match status" value="1"/>
</dbReference>
<sequence>MFKPFKSGLFATLLATLALYQTPASLAAEAGAHYHLGITQIVEHPSLDAIRQGIYDELAERGYTPTNITWHYENAQGNSATAAQIARQFAGAQLDAVIGISTPSAQTLAAAVRNTPIIFAAVTDPVGAKLVSALDQPGLWITGTTDRLALDQHLQLVLELIPEANPKRVGVIYNPGEANSVASVKELQTAAQAVQVELVEAAATKSSEVLMAARSLVGRVDAIYLPIDNTVISALEAVIKVAEQADLPLVTGDTDSVKRGALAAVGFNYYQVGRQTGIMVSRILAGRSPQELPVETVDKLELHLNLDAAEKMQVNLPDALIQQAQQIYAQPK</sequence>
<name>A0A1H6QZL7_9GAMM</name>
<feature type="chain" id="PRO_5017385263" evidence="1">
    <location>
        <begin position="28"/>
        <end position="332"/>
    </location>
</feature>
<accession>A0A1H6QZL7</accession>
<dbReference type="CDD" id="cd06325">
    <property type="entry name" value="PBP1_ABC_unchar_transporter"/>
    <property type="match status" value="1"/>
</dbReference>
<evidence type="ECO:0000313" key="3">
    <source>
        <dbReference type="Proteomes" id="UP000242999"/>
    </source>
</evidence>
<keyword evidence="1" id="KW-0732">Signal</keyword>
<dbReference type="SUPFAM" id="SSF53822">
    <property type="entry name" value="Periplasmic binding protein-like I"/>
    <property type="match status" value="1"/>
</dbReference>
<dbReference type="OrthoDB" id="9776955at2"/>
<organism evidence="2 3">
    <name type="scientific">Allopseudospirillum japonicum</name>
    <dbReference type="NCBI Taxonomy" id="64971"/>
    <lineage>
        <taxon>Bacteria</taxon>
        <taxon>Pseudomonadati</taxon>
        <taxon>Pseudomonadota</taxon>
        <taxon>Gammaproteobacteria</taxon>
        <taxon>Oceanospirillales</taxon>
        <taxon>Oceanospirillaceae</taxon>
        <taxon>Allopseudospirillum</taxon>
    </lineage>
</organism>
<feature type="signal peptide" evidence="1">
    <location>
        <begin position="1"/>
        <end position="27"/>
    </location>
</feature>
<dbReference type="AlphaFoldDB" id="A0A1H6QZL7"/>
<dbReference type="RefSeq" id="WP_093308443.1">
    <property type="nucleotide sequence ID" value="NZ_FNYH01000002.1"/>
</dbReference>
<gene>
    <name evidence="2" type="ORF">SAMN05421831_10294</name>
</gene>
<proteinExistence type="predicted"/>
<protein>
    <submittedName>
        <fullName evidence="2">Putative ABC transport system substrate-binding protein</fullName>
    </submittedName>
</protein>
<evidence type="ECO:0000256" key="1">
    <source>
        <dbReference type="SAM" id="SignalP"/>
    </source>
</evidence>
<dbReference type="Proteomes" id="UP000242999">
    <property type="component" value="Unassembled WGS sequence"/>
</dbReference>
<dbReference type="STRING" id="64971.SAMN05421831_10294"/>
<dbReference type="Gene3D" id="3.40.50.2300">
    <property type="match status" value="2"/>
</dbReference>
<dbReference type="EMBL" id="FNYH01000002">
    <property type="protein sequence ID" value="SEI45657.1"/>
    <property type="molecule type" value="Genomic_DNA"/>
</dbReference>